<dbReference type="OrthoDB" id="9990610at2759"/>
<proteinExistence type="predicted"/>
<name>A0A314UXR0_PRUYE</name>
<dbReference type="PANTHER" id="PTHR47926">
    <property type="entry name" value="PENTATRICOPEPTIDE REPEAT-CONTAINING PROTEIN"/>
    <property type="match status" value="1"/>
</dbReference>
<evidence type="ECO:0000313" key="1">
    <source>
        <dbReference type="EMBL" id="PQM41324.1"/>
    </source>
</evidence>
<dbReference type="Proteomes" id="UP000250321">
    <property type="component" value="Unassembled WGS sequence"/>
</dbReference>
<sequence length="70" mass="7512">MLVSNIKPNEFTFGTVIHSSTALGDLNIGKQQLHACATKIGLHLNVFVGSAILDLYAKLSITQDAKTITK</sequence>
<organism evidence="1 2">
    <name type="scientific">Prunus yedoensis var. nudiflora</name>
    <dbReference type="NCBI Taxonomy" id="2094558"/>
    <lineage>
        <taxon>Eukaryota</taxon>
        <taxon>Viridiplantae</taxon>
        <taxon>Streptophyta</taxon>
        <taxon>Embryophyta</taxon>
        <taxon>Tracheophyta</taxon>
        <taxon>Spermatophyta</taxon>
        <taxon>Magnoliopsida</taxon>
        <taxon>eudicotyledons</taxon>
        <taxon>Gunneridae</taxon>
        <taxon>Pentapetalae</taxon>
        <taxon>rosids</taxon>
        <taxon>fabids</taxon>
        <taxon>Rosales</taxon>
        <taxon>Rosaceae</taxon>
        <taxon>Amygdaloideae</taxon>
        <taxon>Amygdaleae</taxon>
        <taxon>Prunus</taxon>
    </lineage>
</organism>
<accession>A0A314UXR0</accession>
<dbReference type="STRING" id="2094558.A0A314UXR0"/>
<dbReference type="InterPro" id="IPR046960">
    <property type="entry name" value="PPR_At4g14850-like_plant"/>
</dbReference>
<gene>
    <name evidence="1" type="ORF">Pyn_24871</name>
</gene>
<dbReference type="GO" id="GO:0009451">
    <property type="term" value="P:RNA modification"/>
    <property type="evidence" value="ECO:0007669"/>
    <property type="project" value="InterPro"/>
</dbReference>
<protein>
    <submittedName>
        <fullName evidence="1">Pentatricopeptide repeat-containing protein</fullName>
    </submittedName>
</protein>
<reference evidence="1 2" key="1">
    <citation type="submission" date="2018-02" db="EMBL/GenBank/DDBJ databases">
        <title>Draft genome of wild Prunus yedoensis var. nudiflora.</title>
        <authorList>
            <person name="Baek S."/>
            <person name="Kim J.-H."/>
            <person name="Choi K."/>
            <person name="Kim G.-B."/>
            <person name="Cho A."/>
            <person name="Jang H."/>
            <person name="Shin C.-H."/>
            <person name="Yu H.-J."/>
            <person name="Mun J.-H."/>
        </authorList>
    </citation>
    <scope>NUCLEOTIDE SEQUENCE [LARGE SCALE GENOMIC DNA]</scope>
    <source>
        <strain evidence="2">cv. Jeju island</strain>
        <tissue evidence="1">Leaf</tissue>
    </source>
</reference>
<dbReference type="AlphaFoldDB" id="A0A314UXR0"/>
<dbReference type="GO" id="GO:0003723">
    <property type="term" value="F:RNA binding"/>
    <property type="evidence" value="ECO:0007669"/>
    <property type="project" value="InterPro"/>
</dbReference>
<keyword evidence="2" id="KW-1185">Reference proteome</keyword>
<evidence type="ECO:0000313" key="2">
    <source>
        <dbReference type="Proteomes" id="UP000250321"/>
    </source>
</evidence>
<comment type="caution">
    <text evidence="1">The sequence shown here is derived from an EMBL/GenBank/DDBJ whole genome shotgun (WGS) entry which is preliminary data.</text>
</comment>
<dbReference type="EMBL" id="PJQY01002970">
    <property type="protein sequence ID" value="PQM41324.1"/>
    <property type="molecule type" value="Genomic_DNA"/>
</dbReference>